<reference evidence="5" key="2">
    <citation type="submission" date="2016-05" db="EMBL/GenBank/DDBJ databases">
        <title>Comparative analysis highlights variable genome content of wheat rusts and divergence of the mating loci.</title>
        <authorList>
            <person name="Cuomo C.A."/>
            <person name="Bakkeren G."/>
            <person name="Szabo L."/>
            <person name="Khalil H."/>
            <person name="Joly D."/>
            <person name="Goldberg J."/>
            <person name="Young S."/>
            <person name="Zeng Q."/>
            <person name="Fellers J."/>
        </authorList>
    </citation>
    <scope>NUCLEOTIDE SEQUENCE [LARGE SCALE GENOMIC DNA]</scope>
    <source>
        <strain evidence="5">1-1 BBBD Race 1</strain>
    </source>
</reference>
<dbReference type="Proteomes" id="UP000005240">
    <property type="component" value="Unassembled WGS sequence"/>
</dbReference>
<reference evidence="6" key="4">
    <citation type="submission" date="2025-05" db="UniProtKB">
        <authorList>
            <consortium name="EnsemblFungi"/>
        </authorList>
    </citation>
    <scope>IDENTIFICATION</scope>
    <source>
        <strain evidence="6">isolate 1-1 / race 1 (BBBD)</strain>
    </source>
</reference>
<keyword evidence="2" id="KW-0863">Zinc-finger</keyword>
<evidence type="ECO:0000256" key="2">
    <source>
        <dbReference type="PROSITE-ProRule" id="PRU00047"/>
    </source>
</evidence>
<keyword evidence="2" id="KW-0479">Metal-binding</keyword>
<dbReference type="InterPro" id="IPR001878">
    <property type="entry name" value="Znf_CCHC"/>
</dbReference>
<gene>
    <name evidence="5" type="ORF">PTTG_28827</name>
</gene>
<protein>
    <submittedName>
        <fullName evidence="6">CCHC-type domain-containing protein</fullName>
    </submittedName>
</protein>
<dbReference type="PROSITE" id="PS50158">
    <property type="entry name" value="ZF_CCHC"/>
    <property type="match status" value="1"/>
</dbReference>
<dbReference type="OrthoDB" id="2513234at2759"/>
<sequence length="416" mass="47012">MPVQHSPCSGNAAHKPGSLGNDDQSFRNEPILDDQHVDRRQRHPEPPLRNELPPHRDQLHCIPGPGRRHRREEDDWSLLAKQKSINGLVQNAISEFGSPNYLRADGANYVLWLKGLSAIGQNFLDDRDFFCGPCIRPRMVSVGRRIVLGIINSSIKGKLQELETVWEILEAIKARFSGFTKARMMLVYQDLKRIVVDMSTNPARVATEMKALLDKINSMGCAFLYDDLLPLIIHENVSPGKALWFKFDRRIDAEISLNNHQPISFEKTWKTLSAAIHQIKSTESLDARMQRVRFNSASVSQDRATQNTSPEDGASAMTTGVSAMKQQCFRCKSSGHLLNECPFVEQNSGPCQTPTPFPSRPAQASSKPFIPFWLPPALNHSITHRIKNNSIRTSTSFPFLDYSEKRQRSKSLFLVR</sequence>
<evidence type="ECO:0000259" key="4">
    <source>
        <dbReference type="PROSITE" id="PS50158"/>
    </source>
</evidence>
<dbReference type="VEuPathDB" id="FungiDB:PTTG_28827"/>
<dbReference type="GO" id="GO:0003676">
    <property type="term" value="F:nucleic acid binding"/>
    <property type="evidence" value="ECO:0007669"/>
    <property type="project" value="InterPro"/>
</dbReference>
<name>A0A180G9Q9_PUCT1</name>
<dbReference type="SUPFAM" id="SSF57756">
    <property type="entry name" value="Retrovirus zinc finger-like domains"/>
    <property type="match status" value="1"/>
</dbReference>
<dbReference type="AlphaFoldDB" id="A0A180G9Q9"/>
<keyword evidence="2" id="KW-0862">Zinc</keyword>
<feature type="compositionally biased region" description="Basic and acidic residues" evidence="3">
    <location>
        <begin position="33"/>
        <end position="59"/>
    </location>
</feature>
<evidence type="ECO:0000313" key="6">
    <source>
        <dbReference type="EnsemblFungi" id="PTTG_28827-t43_1-p1"/>
    </source>
</evidence>
<dbReference type="STRING" id="630390.A0A180G9Q9"/>
<evidence type="ECO:0000256" key="1">
    <source>
        <dbReference type="ARBA" id="ARBA00022664"/>
    </source>
</evidence>
<evidence type="ECO:0000313" key="7">
    <source>
        <dbReference type="Proteomes" id="UP000005240"/>
    </source>
</evidence>
<evidence type="ECO:0000256" key="3">
    <source>
        <dbReference type="SAM" id="MobiDB-lite"/>
    </source>
</evidence>
<feature type="domain" description="CCHC-type" evidence="4">
    <location>
        <begin position="328"/>
        <end position="342"/>
    </location>
</feature>
<evidence type="ECO:0000313" key="5">
    <source>
        <dbReference type="EMBL" id="OAV89062.1"/>
    </source>
</evidence>
<keyword evidence="7" id="KW-1185">Reference proteome</keyword>
<dbReference type="GO" id="GO:0006397">
    <property type="term" value="P:mRNA processing"/>
    <property type="evidence" value="ECO:0007669"/>
    <property type="project" value="UniProtKB-KW"/>
</dbReference>
<keyword evidence="1" id="KW-0507">mRNA processing</keyword>
<proteinExistence type="predicted"/>
<reference evidence="5" key="1">
    <citation type="submission" date="2009-11" db="EMBL/GenBank/DDBJ databases">
        <authorList>
            <consortium name="The Broad Institute Genome Sequencing Platform"/>
            <person name="Ward D."/>
            <person name="Feldgarden M."/>
            <person name="Earl A."/>
            <person name="Young S.K."/>
            <person name="Zeng Q."/>
            <person name="Koehrsen M."/>
            <person name="Alvarado L."/>
            <person name="Berlin A."/>
            <person name="Bochicchio J."/>
            <person name="Borenstein D."/>
            <person name="Chapman S.B."/>
            <person name="Chen Z."/>
            <person name="Engels R."/>
            <person name="Freedman E."/>
            <person name="Gellesch M."/>
            <person name="Goldberg J."/>
            <person name="Griggs A."/>
            <person name="Gujja S."/>
            <person name="Heilman E."/>
            <person name="Heiman D."/>
            <person name="Hepburn T."/>
            <person name="Howarth C."/>
            <person name="Jen D."/>
            <person name="Larson L."/>
            <person name="Lewis B."/>
            <person name="Mehta T."/>
            <person name="Park D."/>
            <person name="Pearson M."/>
            <person name="Roberts A."/>
            <person name="Saif S."/>
            <person name="Shea T."/>
            <person name="Shenoy N."/>
            <person name="Sisk P."/>
            <person name="Stolte C."/>
            <person name="Sykes S."/>
            <person name="Thomson T."/>
            <person name="Walk T."/>
            <person name="White J."/>
            <person name="Yandava C."/>
            <person name="Izard J."/>
            <person name="Baranova O.V."/>
            <person name="Blanton J.M."/>
            <person name="Tanner A.C."/>
            <person name="Dewhirst F.E."/>
            <person name="Haas B."/>
            <person name="Nusbaum C."/>
            <person name="Birren B."/>
        </authorList>
    </citation>
    <scope>NUCLEOTIDE SEQUENCE [LARGE SCALE GENOMIC DNA]</scope>
    <source>
        <strain evidence="5">1-1 BBBD Race 1</strain>
    </source>
</reference>
<dbReference type="EMBL" id="ADAS02000142">
    <property type="protein sequence ID" value="OAV89062.1"/>
    <property type="molecule type" value="Genomic_DNA"/>
</dbReference>
<dbReference type="InterPro" id="IPR036875">
    <property type="entry name" value="Znf_CCHC_sf"/>
</dbReference>
<reference evidence="6 7" key="3">
    <citation type="journal article" date="2017" name="G3 (Bethesda)">
        <title>Comparative analysis highlights variable genome content of wheat rusts and divergence of the mating loci.</title>
        <authorList>
            <person name="Cuomo C.A."/>
            <person name="Bakkeren G."/>
            <person name="Khalil H.B."/>
            <person name="Panwar V."/>
            <person name="Joly D."/>
            <person name="Linning R."/>
            <person name="Sakthikumar S."/>
            <person name="Song X."/>
            <person name="Adiconis X."/>
            <person name="Fan L."/>
            <person name="Goldberg J.M."/>
            <person name="Levin J.Z."/>
            <person name="Young S."/>
            <person name="Zeng Q."/>
            <person name="Anikster Y."/>
            <person name="Bruce M."/>
            <person name="Wang M."/>
            <person name="Yin C."/>
            <person name="McCallum B."/>
            <person name="Szabo L.J."/>
            <person name="Hulbert S."/>
            <person name="Chen X."/>
            <person name="Fellers J.P."/>
        </authorList>
    </citation>
    <scope>NUCLEOTIDE SEQUENCE</scope>
    <source>
        <strain evidence="7">Isolate 1-1 / race 1 (BBBD)</strain>
        <strain evidence="6">isolate 1-1 / race 1 (BBBD)</strain>
    </source>
</reference>
<feature type="region of interest" description="Disordered" evidence="3">
    <location>
        <begin position="1"/>
        <end position="73"/>
    </location>
</feature>
<dbReference type="GO" id="GO:0008270">
    <property type="term" value="F:zinc ion binding"/>
    <property type="evidence" value="ECO:0007669"/>
    <property type="project" value="UniProtKB-KW"/>
</dbReference>
<organism evidence="5">
    <name type="scientific">Puccinia triticina (isolate 1-1 / race 1 (BBBD))</name>
    <name type="common">Brown leaf rust fungus</name>
    <dbReference type="NCBI Taxonomy" id="630390"/>
    <lineage>
        <taxon>Eukaryota</taxon>
        <taxon>Fungi</taxon>
        <taxon>Dikarya</taxon>
        <taxon>Basidiomycota</taxon>
        <taxon>Pucciniomycotina</taxon>
        <taxon>Pucciniomycetes</taxon>
        <taxon>Pucciniales</taxon>
        <taxon>Pucciniaceae</taxon>
        <taxon>Puccinia</taxon>
    </lineage>
</organism>
<dbReference type="EnsemblFungi" id="PTTG_28827-t43_1">
    <property type="protein sequence ID" value="PTTG_28827-t43_1-p1"/>
    <property type="gene ID" value="PTTG_28827"/>
</dbReference>
<accession>A0A180G9Q9</accession>